<sequence length="66" mass="7028">MSALCVEFAPHWINGWFVGRARPAARRVSVRSVRLTVAPDTAVVMRVGNGLLNSDPCIPSVVAGPV</sequence>
<dbReference type="AlphaFoldDB" id="A0A5C5RZA1"/>
<keyword evidence="2" id="KW-1185">Reference proteome</keyword>
<evidence type="ECO:0000313" key="1">
    <source>
        <dbReference type="EMBL" id="TWS28457.1"/>
    </source>
</evidence>
<dbReference type="Proteomes" id="UP000319375">
    <property type="component" value="Unassembled WGS sequence"/>
</dbReference>
<dbReference type="EMBL" id="VIGX01000006">
    <property type="protein sequence ID" value="TWS28457.1"/>
    <property type="molecule type" value="Genomic_DNA"/>
</dbReference>
<evidence type="ECO:0000313" key="2">
    <source>
        <dbReference type="Proteomes" id="UP000319375"/>
    </source>
</evidence>
<dbReference type="RefSeq" id="WP_146487380.1">
    <property type="nucleotide sequence ID" value="NZ_VIGX01000006.1"/>
</dbReference>
<organism evidence="1 2">
    <name type="scientific">Tsukamurella conjunctivitidis</name>
    <dbReference type="NCBI Taxonomy" id="2592068"/>
    <lineage>
        <taxon>Bacteria</taxon>
        <taxon>Bacillati</taxon>
        <taxon>Actinomycetota</taxon>
        <taxon>Actinomycetes</taxon>
        <taxon>Mycobacteriales</taxon>
        <taxon>Tsukamurellaceae</taxon>
        <taxon>Tsukamurella</taxon>
    </lineage>
</organism>
<comment type="caution">
    <text evidence="1">The sequence shown here is derived from an EMBL/GenBank/DDBJ whole genome shotgun (WGS) entry which is preliminary data.</text>
</comment>
<gene>
    <name evidence="1" type="ORF">FK530_12595</name>
</gene>
<accession>A0A5C5RZA1</accession>
<reference evidence="1 2" key="1">
    <citation type="submission" date="2019-06" db="EMBL/GenBank/DDBJ databases">
        <title>Tsukamurella conjunctivitidis sp. nov., Tsukamurella assacharolytica sp. nov. and Tsukamurella sputae sp. nov. isolated from patients with conjunctivitis, bacteraemia (lymphoma) and respiratory infection (sputum) in Hong Kong.</title>
        <authorList>
            <person name="Teng J.L.L."/>
            <person name="Lee H.H."/>
            <person name="Fong J.Y.H."/>
            <person name="Fok K.M.N."/>
            <person name="Lau S.K.P."/>
            <person name="Woo P.C.Y."/>
        </authorList>
    </citation>
    <scope>NUCLEOTIDE SEQUENCE [LARGE SCALE GENOMIC DNA]</scope>
    <source>
        <strain evidence="1 2">HKU72</strain>
    </source>
</reference>
<protein>
    <submittedName>
        <fullName evidence="1">Uncharacterized protein</fullName>
    </submittedName>
</protein>
<proteinExistence type="predicted"/>
<name>A0A5C5RZA1_9ACTN</name>